<sequence>MPQMRRRGRVARMYDAYPPYDLSSYSSLGGAGYVGWNGMWDPSYCGIGNAETPNSIEQATRAHVEAEKAFEKAKEKFDEVKKEFEEVKKEFEECEKKVKEAEDMLNWAKRNGGY</sequence>
<protein>
    <submittedName>
        <fullName evidence="2">Uncharacterized protein</fullName>
    </submittedName>
</protein>
<proteinExistence type="predicted"/>
<organism evidence="2 3">
    <name type="scientific">Clathrospora elynae</name>
    <dbReference type="NCBI Taxonomy" id="706981"/>
    <lineage>
        <taxon>Eukaryota</taxon>
        <taxon>Fungi</taxon>
        <taxon>Dikarya</taxon>
        <taxon>Ascomycota</taxon>
        <taxon>Pezizomycotina</taxon>
        <taxon>Dothideomycetes</taxon>
        <taxon>Pleosporomycetidae</taxon>
        <taxon>Pleosporales</taxon>
        <taxon>Diademaceae</taxon>
        <taxon>Clathrospora</taxon>
    </lineage>
</organism>
<feature type="non-terminal residue" evidence="2">
    <location>
        <position position="114"/>
    </location>
</feature>
<dbReference type="Proteomes" id="UP000800038">
    <property type="component" value="Unassembled WGS sequence"/>
</dbReference>
<keyword evidence="3" id="KW-1185">Reference proteome</keyword>
<dbReference type="EMBL" id="ML976037">
    <property type="protein sequence ID" value="KAF1942215.1"/>
    <property type="molecule type" value="Genomic_DNA"/>
</dbReference>
<dbReference type="SUPFAM" id="SSF58064">
    <property type="entry name" value="Influenza hemagglutinin (stalk)"/>
    <property type="match status" value="1"/>
</dbReference>
<name>A0A6A5SNK8_9PLEO</name>
<accession>A0A6A5SNK8</accession>
<evidence type="ECO:0000256" key="1">
    <source>
        <dbReference type="SAM" id="Coils"/>
    </source>
</evidence>
<dbReference type="AlphaFoldDB" id="A0A6A5SNK8"/>
<gene>
    <name evidence="2" type="ORF">EJ02DRAFT_454413</name>
</gene>
<reference evidence="2" key="1">
    <citation type="journal article" date="2020" name="Stud. Mycol.">
        <title>101 Dothideomycetes genomes: a test case for predicting lifestyles and emergence of pathogens.</title>
        <authorList>
            <person name="Haridas S."/>
            <person name="Albert R."/>
            <person name="Binder M."/>
            <person name="Bloem J."/>
            <person name="Labutti K."/>
            <person name="Salamov A."/>
            <person name="Andreopoulos B."/>
            <person name="Baker S."/>
            <person name="Barry K."/>
            <person name="Bills G."/>
            <person name="Bluhm B."/>
            <person name="Cannon C."/>
            <person name="Castanera R."/>
            <person name="Culley D."/>
            <person name="Daum C."/>
            <person name="Ezra D."/>
            <person name="Gonzalez J."/>
            <person name="Henrissat B."/>
            <person name="Kuo A."/>
            <person name="Liang C."/>
            <person name="Lipzen A."/>
            <person name="Lutzoni F."/>
            <person name="Magnuson J."/>
            <person name="Mondo S."/>
            <person name="Nolan M."/>
            <person name="Ohm R."/>
            <person name="Pangilinan J."/>
            <person name="Park H.-J."/>
            <person name="Ramirez L."/>
            <person name="Alfaro M."/>
            <person name="Sun H."/>
            <person name="Tritt A."/>
            <person name="Yoshinaga Y."/>
            <person name="Zwiers L.-H."/>
            <person name="Turgeon B."/>
            <person name="Goodwin S."/>
            <person name="Spatafora J."/>
            <person name="Crous P."/>
            <person name="Grigoriev I."/>
        </authorList>
    </citation>
    <scope>NUCLEOTIDE SEQUENCE</scope>
    <source>
        <strain evidence="2">CBS 161.51</strain>
    </source>
</reference>
<evidence type="ECO:0000313" key="2">
    <source>
        <dbReference type="EMBL" id="KAF1942215.1"/>
    </source>
</evidence>
<dbReference type="Gene3D" id="3.90.20.10">
    <property type="match status" value="1"/>
</dbReference>
<feature type="coiled-coil region" evidence="1">
    <location>
        <begin position="56"/>
        <end position="111"/>
    </location>
</feature>
<evidence type="ECO:0000313" key="3">
    <source>
        <dbReference type="Proteomes" id="UP000800038"/>
    </source>
</evidence>
<keyword evidence="1" id="KW-0175">Coiled coil</keyword>